<dbReference type="PANTHER" id="PTHR30269:SF37">
    <property type="entry name" value="MEMBRANE TRANSPORTER PROTEIN"/>
    <property type="match status" value="1"/>
</dbReference>
<evidence type="ECO:0000256" key="2">
    <source>
        <dbReference type="ARBA" id="ARBA00009142"/>
    </source>
</evidence>
<reference evidence="9 10" key="1">
    <citation type="submission" date="2009-12" db="EMBL/GenBank/DDBJ databases">
        <authorList>
            <person name="Shrivastava S."/>
            <person name="Madupu R."/>
            <person name="Durkin A.S."/>
            <person name="Torralba M."/>
            <person name="Methe B."/>
            <person name="Sutton G.G."/>
            <person name="Strausberg R.L."/>
            <person name="Nelson K.E."/>
        </authorList>
    </citation>
    <scope>NUCLEOTIDE SEQUENCE [LARGE SCALE GENOMIC DNA]</scope>
    <source>
        <strain evidence="9 10">W5455</strain>
    </source>
</reference>
<evidence type="ECO:0000256" key="8">
    <source>
        <dbReference type="RuleBase" id="RU363041"/>
    </source>
</evidence>
<feature type="transmembrane region" description="Helical" evidence="8">
    <location>
        <begin position="129"/>
        <end position="154"/>
    </location>
</feature>
<proteinExistence type="inferred from homology"/>
<dbReference type="Pfam" id="PF01925">
    <property type="entry name" value="TauE"/>
    <property type="match status" value="1"/>
</dbReference>
<keyword evidence="6 8" id="KW-1133">Transmembrane helix</keyword>
<keyword evidence="3" id="KW-0813">Transport</keyword>
<accession>A0ABM9ZVQ2</accession>
<dbReference type="RefSeq" id="WP_009164594.1">
    <property type="nucleotide sequence ID" value="NZ_ADFP01000054.1"/>
</dbReference>
<name>A0ABM9ZVQ2_9BACT</name>
<dbReference type="PANTHER" id="PTHR30269">
    <property type="entry name" value="TRANSMEMBRANE PROTEIN YFCA"/>
    <property type="match status" value="1"/>
</dbReference>
<feature type="transmembrane region" description="Helical" evidence="8">
    <location>
        <begin position="6"/>
        <end position="26"/>
    </location>
</feature>
<gene>
    <name evidence="9" type="ORF">HMPREF7215_1972</name>
</gene>
<evidence type="ECO:0000256" key="6">
    <source>
        <dbReference type="ARBA" id="ARBA00022989"/>
    </source>
</evidence>
<evidence type="ECO:0000256" key="3">
    <source>
        <dbReference type="ARBA" id="ARBA00022448"/>
    </source>
</evidence>
<dbReference type="InterPro" id="IPR052017">
    <property type="entry name" value="TSUP"/>
</dbReference>
<evidence type="ECO:0000256" key="4">
    <source>
        <dbReference type="ARBA" id="ARBA00022475"/>
    </source>
</evidence>
<evidence type="ECO:0000313" key="9">
    <source>
        <dbReference type="EMBL" id="EFB90970.1"/>
    </source>
</evidence>
<feature type="transmembrane region" description="Helical" evidence="8">
    <location>
        <begin position="38"/>
        <end position="61"/>
    </location>
</feature>
<dbReference type="EMBL" id="ADFP01000054">
    <property type="protein sequence ID" value="EFB90970.1"/>
    <property type="molecule type" value="Genomic_DNA"/>
</dbReference>
<comment type="similarity">
    <text evidence="2 8">Belongs to the 4-toluene sulfonate uptake permease (TSUP) (TC 2.A.102) family.</text>
</comment>
<comment type="subcellular location">
    <subcellularLocation>
        <location evidence="1 8">Cell membrane</location>
        <topology evidence="1 8">Multi-pass membrane protein</topology>
    </subcellularLocation>
</comment>
<evidence type="ECO:0000256" key="5">
    <source>
        <dbReference type="ARBA" id="ARBA00022692"/>
    </source>
</evidence>
<feature type="transmembrane region" description="Helical" evidence="8">
    <location>
        <begin position="67"/>
        <end position="88"/>
    </location>
</feature>
<protein>
    <recommendedName>
        <fullName evidence="8">Probable membrane transporter protein</fullName>
    </recommendedName>
</protein>
<keyword evidence="5 8" id="KW-0812">Transmembrane</keyword>
<evidence type="ECO:0000256" key="1">
    <source>
        <dbReference type="ARBA" id="ARBA00004651"/>
    </source>
</evidence>
<dbReference type="InterPro" id="IPR002781">
    <property type="entry name" value="TM_pro_TauE-like"/>
</dbReference>
<evidence type="ECO:0000313" key="10">
    <source>
        <dbReference type="Proteomes" id="UP000006462"/>
    </source>
</evidence>
<sequence length="238" mass="24811">MDGAHLLAAAGVVFFGGAVQGVAGFGMGMISVPALLRFLPPAAVTPLSLIVGTFMNFFFFWNLRRNIRIGLILPILAGAALGVMPGIWALETVPEGPFKTAAGLFIALAGALLWLGWKCPVEKRPLQLGVGFASGVLSGALSVSGPPVAIFLAAGSVRKDVFRASVSVFFLTLNLLTLIGLAQQRLLGPSLLKEALALVPPVLAGALAGLRLAKHVSEKLFRVFVMTMIVVSGLSLLL</sequence>
<keyword evidence="7 8" id="KW-0472">Membrane</keyword>
<organism evidence="9 10">
    <name type="scientific">Pyramidobacter piscolens W5455</name>
    <dbReference type="NCBI Taxonomy" id="352165"/>
    <lineage>
        <taxon>Bacteria</taxon>
        <taxon>Thermotogati</taxon>
        <taxon>Synergistota</taxon>
        <taxon>Synergistia</taxon>
        <taxon>Synergistales</taxon>
        <taxon>Dethiosulfovibrionaceae</taxon>
        <taxon>Pyramidobacter</taxon>
    </lineage>
</organism>
<dbReference type="Proteomes" id="UP000006462">
    <property type="component" value="Unassembled WGS sequence"/>
</dbReference>
<keyword evidence="4 8" id="KW-1003">Cell membrane</keyword>
<feature type="transmembrane region" description="Helical" evidence="8">
    <location>
        <begin position="220"/>
        <end position="237"/>
    </location>
</feature>
<feature type="transmembrane region" description="Helical" evidence="8">
    <location>
        <begin position="161"/>
        <end position="183"/>
    </location>
</feature>
<keyword evidence="10" id="KW-1185">Reference proteome</keyword>
<feature type="transmembrane region" description="Helical" evidence="8">
    <location>
        <begin position="100"/>
        <end position="117"/>
    </location>
</feature>
<evidence type="ECO:0000256" key="7">
    <source>
        <dbReference type="ARBA" id="ARBA00023136"/>
    </source>
</evidence>
<comment type="caution">
    <text evidence="9">The sequence shown here is derived from an EMBL/GenBank/DDBJ whole genome shotgun (WGS) entry which is preliminary data.</text>
</comment>